<dbReference type="Proteomes" id="UP000299102">
    <property type="component" value="Unassembled WGS sequence"/>
</dbReference>
<sequence length="131" mass="14581">MFHRVARQLAEIEACGVYCLRHRCDSSLEGGSCLDVTVINTSRALRGVASDRKDQLRRAGRGSTIHGTADDKSAARTQWPARGRGIDLLRAVAPRPKVCYGGERLSHCVIYFLRSRSRRKKAMHRSEAVMG</sequence>
<name>A0A4C1YE76_EUMVA</name>
<reference evidence="2 3" key="1">
    <citation type="journal article" date="2019" name="Commun. Biol.">
        <title>The bagworm genome reveals a unique fibroin gene that provides high tensile strength.</title>
        <authorList>
            <person name="Kono N."/>
            <person name="Nakamura H."/>
            <person name="Ohtoshi R."/>
            <person name="Tomita M."/>
            <person name="Numata K."/>
            <person name="Arakawa K."/>
        </authorList>
    </citation>
    <scope>NUCLEOTIDE SEQUENCE [LARGE SCALE GENOMIC DNA]</scope>
</reference>
<accession>A0A4C1YE76</accession>
<evidence type="ECO:0000313" key="3">
    <source>
        <dbReference type="Proteomes" id="UP000299102"/>
    </source>
</evidence>
<keyword evidence="3" id="KW-1185">Reference proteome</keyword>
<evidence type="ECO:0000313" key="2">
    <source>
        <dbReference type="EMBL" id="GBP74416.1"/>
    </source>
</evidence>
<dbReference type="AlphaFoldDB" id="A0A4C1YE76"/>
<gene>
    <name evidence="2" type="ORF">EVAR_60566_1</name>
</gene>
<feature type="region of interest" description="Disordered" evidence="1">
    <location>
        <begin position="51"/>
        <end position="76"/>
    </location>
</feature>
<evidence type="ECO:0000256" key="1">
    <source>
        <dbReference type="SAM" id="MobiDB-lite"/>
    </source>
</evidence>
<organism evidence="2 3">
    <name type="scientific">Eumeta variegata</name>
    <name type="common">Bagworm moth</name>
    <name type="synonym">Eumeta japonica</name>
    <dbReference type="NCBI Taxonomy" id="151549"/>
    <lineage>
        <taxon>Eukaryota</taxon>
        <taxon>Metazoa</taxon>
        <taxon>Ecdysozoa</taxon>
        <taxon>Arthropoda</taxon>
        <taxon>Hexapoda</taxon>
        <taxon>Insecta</taxon>
        <taxon>Pterygota</taxon>
        <taxon>Neoptera</taxon>
        <taxon>Endopterygota</taxon>
        <taxon>Lepidoptera</taxon>
        <taxon>Glossata</taxon>
        <taxon>Ditrysia</taxon>
        <taxon>Tineoidea</taxon>
        <taxon>Psychidae</taxon>
        <taxon>Oiketicinae</taxon>
        <taxon>Eumeta</taxon>
    </lineage>
</organism>
<proteinExistence type="predicted"/>
<protein>
    <submittedName>
        <fullName evidence="2">Uncharacterized protein</fullName>
    </submittedName>
</protein>
<comment type="caution">
    <text evidence="2">The sequence shown here is derived from an EMBL/GenBank/DDBJ whole genome shotgun (WGS) entry which is preliminary data.</text>
</comment>
<dbReference type="EMBL" id="BGZK01001207">
    <property type="protein sequence ID" value="GBP74416.1"/>
    <property type="molecule type" value="Genomic_DNA"/>
</dbReference>